<dbReference type="InterPro" id="IPR036721">
    <property type="entry name" value="RCK_C_sf"/>
</dbReference>
<feature type="transmembrane region" description="Helical" evidence="8">
    <location>
        <begin position="478"/>
        <end position="500"/>
    </location>
</feature>
<dbReference type="PROSITE" id="PS51202">
    <property type="entry name" value="RCK_C"/>
    <property type="match status" value="2"/>
</dbReference>
<dbReference type="GO" id="GO:0006813">
    <property type="term" value="P:potassium ion transport"/>
    <property type="evidence" value="ECO:0007669"/>
    <property type="project" value="InterPro"/>
</dbReference>
<evidence type="ECO:0000256" key="4">
    <source>
        <dbReference type="ARBA" id="ARBA00022475"/>
    </source>
</evidence>
<protein>
    <submittedName>
        <fullName evidence="10">Transporter</fullName>
    </submittedName>
</protein>
<dbReference type="AlphaFoldDB" id="A0A0Q4B6W8"/>
<dbReference type="Gene3D" id="3.30.70.1450">
    <property type="entry name" value="Regulator of K+ conductance, C-terminal domain"/>
    <property type="match status" value="2"/>
</dbReference>
<keyword evidence="7 8" id="KW-0472">Membrane</keyword>
<dbReference type="InterPro" id="IPR050144">
    <property type="entry name" value="AAE_transporter"/>
</dbReference>
<feature type="transmembrane region" description="Helical" evidence="8">
    <location>
        <begin position="445"/>
        <end position="471"/>
    </location>
</feature>
<evidence type="ECO:0000256" key="2">
    <source>
        <dbReference type="ARBA" id="ARBA00009854"/>
    </source>
</evidence>
<sequence>MVDFLRTYQVFSLFIIIALGYIAGRIKVWGFSLDVAAVIFVALLFGHLGIVMPPMLQSIGLVLFIFTVGLQAGPGFFASFKSKGRQYIILACVPVVLSLLVALAMKHLFHLEDNLFTGLYCGALSSTPGLSVAIDATRGAAITSIAYGITYPFGVLVVILIIKLIPKILRVNLKEAYAKLQAHKEAVSVEHCAFRVENPKVFDKQLVEIKVREMTGATISRVQHEGKAVVASRDTVLHQGDIVRAVGTVAALERIELLVGPQVDSPLTLSQGYQVVGLLVTNRKIANQTVTHVQAAYGGNLVITRVRRSGIDLSPSPGFTLRFGDKVTVACHDSDLPRLKEMFGNNARALSDTDFLPVALGIVLGVLLGKVQVSLGPSFTVSLGLTGGVLMAAILLSSLGKTGPILWTMSSSANNLLRQLGLLFFLTGVGTSAGTSLVQTLKDSGITLVLISLVITTVPMLLTLLVNALLFRINVFELLGVMAGGMTSTPGLAACESMAFDETPSVVYATVYPVALIALLLAVKIVAVV</sequence>
<feature type="transmembrane region" description="Helical" evidence="8">
    <location>
        <begin position="6"/>
        <end position="24"/>
    </location>
</feature>
<evidence type="ECO:0000256" key="7">
    <source>
        <dbReference type="ARBA" id="ARBA00023136"/>
    </source>
</evidence>
<feature type="transmembrane region" description="Helical" evidence="8">
    <location>
        <begin position="58"/>
        <end position="80"/>
    </location>
</feature>
<feature type="transmembrane region" description="Helical" evidence="8">
    <location>
        <begin position="355"/>
        <end position="373"/>
    </location>
</feature>
<feature type="domain" description="RCK C-terminal" evidence="9">
    <location>
        <begin position="263"/>
        <end position="345"/>
    </location>
</feature>
<keyword evidence="4" id="KW-1003">Cell membrane</keyword>
<dbReference type="EMBL" id="LIIK01000051">
    <property type="protein sequence ID" value="KQM08266.1"/>
    <property type="molecule type" value="Genomic_DNA"/>
</dbReference>
<evidence type="ECO:0000256" key="5">
    <source>
        <dbReference type="ARBA" id="ARBA00022692"/>
    </source>
</evidence>
<keyword evidence="6 8" id="KW-1133">Transmembrane helix</keyword>
<keyword evidence="11" id="KW-1185">Reference proteome</keyword>
<dbReference type="PANTHER" id="PTHR30445">
    <property type="entry name" value="K(+)_H(+) ANTIPORTER SUBUNIT KHTT"/>
    <property type="match status" value="1"/>
</dbReference>
<feature type="transmembrane region" description="Helical" evidence="8">
    <location>
        <begin position="145"/>
        <end position="165"/>
    </location>
</feature>
<proteinExistence type="inferred from homology"/>
<gene>
    <name evidence="10" type="ORF">AL399_08320</name>
</gene>
<dbReference type="InterPro" id="IPR006037">
    <property type="entry name" value="RCK_C"/>
</dbReference>
<dbReference type="STRING" id="1702214.AL399_08320"/>
<comment type="caution">
    <text evidence="10">The sequence shown here is derived from an EMBL/GenBank/DDBJ whole genome shotgun (WGS) entry which is preliminary data.</text>
</comment>
<feature type="transmembrane region" description="Helical" evidence="8">
    <location>
        <begin position="379"/>
        <end position="399"/>
    </location>
</feature>
<dbReference type="PATRIC" id="fig|1702214.3.peg.1760"/>
<keyword evidence="3" id="KW-0813">Transport</keyword>
<comment type="subcellular location">
    <subcellularLocation>
        <location evidence="1">Cell membrane</location>
        <topology evidence="1">Multi-pass membrane protein</topology>
    </subcellularLocation>
</comment>
<dbReference type="SUPFAM" id="SSF116726">
    <property type="entry name" value="TrkA C-terminal domain-like"/>
    <property type="match status" value="2"/>
</dbReference>
<reference evidence="10" key="1">
    <citation type="submission" date="2015-08" db="EMBL/GenBank/DDBJ databases">
        <title>Candidatus Bacteriodes Periocalifornicus.</title>
        <authorList>
            <person name="McLean J.S."/>
            <person name="Kelley S."/>
        </authorList>
    </citation>
    <scope>NUCLEOTIDE SEQUENCE [LARGE SCALE GENOMIC DNA]</scope>
    <source>
        <strain evidence="10">12B</strain>
    </source>
</reference>
<evidence type="ECO:0000313" key="10">
    <source>
        <dbReference type="EMBL" id="KQM08266.1"/>
    </source>
</evidence>
<feature type="transmembrane region" description="Helical" evidence="8">
    <location>
        <begin position="420"/>
        <end position="439"/>
    </location>
</feature>
<accession>A0A0Q4B6W8</accession>
<dbReference type="NCBIfam" id="TIGR01625">
    <property type="entry name" value="YidE_YbjL_dupl"/>
    <property type="match status" value="2"/>
</dbReference>
<comment type="similarity">
    <text evidence="2">Belongs to the AAE transporter (TC 2.A.81) family.</text>
</comment>
<dbReference type="GO" id="GO:0008324">
    <property type="term" value="F:monoatomic cation transmembrane transporter activity"/>
    <property type="evidence" value="ECO:0007669"/>
    <property type="project" value="InterPro"/>
</dbReference>
<dbReference type="InterPro" id="IPR006512">
    <property type="entry name" value="YidE_YbjL"/>
</dbReference>
<keyword evidence="5 8" id="KW-0812">Transmembrane</keyword>
<organism evidence="10 11">
    <name type="scientific">Candidatus [Bacteroides] periocalifornicus</name>
    <dbReference type="NCBI Taxonomy" id="1702214"/>
    <lineage>
        <taxon>Bacteria</taxon>
        <taxon>Pseudomonadati</taxon>
        <taxon>Bacteroidota</taxon>
    </lineage>
</organism>
<feature type="transmembrane region" description="Helical" evidence="8">
    <location>
        <begin position="31"/>
        <end position="52"/>
    </location>
</feature>
<evidence type="ECO:0000256" key="8">
    <source>
        <dbReference type="SAM" id="Phobius"/>
    </source>
</evidence>
<dbReference type="PANTHER" id="PTHR30445:SF3">
    <property type="entry name" value="TRANSPORT PROTEIN YIDE-RELATED"/>
    <property type="match status" value="1"/>
</dbReference>
<evidence type="ECO:0000256" key="1">
    <source>
        <dbReference type="ARBA" id="ARBA00004651"/>
    </source>
</evidence>
<name>A0A0Q4B6W8_9BACT</name>
<dbReference type="Pfam" id="PF06826">
    <property type="entry name" value="Asp-Al_Ex"/>
    <property type="match status" value="2"/>
</dbReference>
<feature type="domain" description="RCK C-terminal" evidence="9">
    <location>
        <begin position="175"/>
        <end position="261"/>
    </location>
</feature>
<evidence type="ECO:0000256" key="3">
    <source>
        <dbReference type="ARBA" id="ARBA00022448"/>
    </source>
</evidence>
<evidence type="ECO:0000313" key="11">
    <source>
        <dbReference type="Proteomes" id="UP000054172"/>
    </source>
</evidence>
<evidence type="ECO:0000256" key="6">
    <source>
        <dbReference type="ARBA" id="ARBA00022989"/>
    </source>
</evidence>
<dbReference type="Proteomes" id="UP000054172">
    <property type="component" value="Unassembled WGS sequence"/>
</dbReference>
<dbReference type="GO" id="GO:0005886">
    <property type="term" value="C:plasma membrane"/>
    <property type="evidence" value="ECO:0007669"/>
    <property type="project" value="UniProtKB-SubCell"/>
</dbReference>
<feature type="transmembrane region" description="Helical" evidence="8">
    <location>
        <begin position="87"/>
        <end position="109"/>
    </location>
</feature>
<dbReference type="Pfam" id="PF02080">
    <property type="entry name" value="TrkA_C"/>
    <property type="match status" value="2"/>
</dbReference>
<evidence type="ECO:0000259" key="9">
    <source>
        <dbReference type="PROSITE" id="PS51202"/>
    </source>
</evidence>
<feature type="transmembrane region" description="Helical" evidence="8">
    <location>
        <begin position="506"/>
        <end position="527"/>
    </location>
</feature>